<keyword evidence="2" id="KW-1185">Reference proteome</keyword>
<dbReference type="EMBL" id="CP053085">
    <property type="protein sequence ID" value="QJR35963.1"/>
    <property type="molecule type" value="Genomic_DNA"/>
</dbReference>
<evidence type="ECO:0008006" key="3">
    <source>
        <dbReference type="Google" id="ProtNLM"/>
    </source>
</evidence>
<name>A0A6M4IMP8_9BACT</name>
<organism evidence="1 2">
    <name type="scientific">Gemmatimonas groenlandica</name>
    <dbReference type="NCBI Taxonomy" id="2732249"/>
    <lineage>
        <taxon>Bacteria</taxon>
        <taxon>Pseudomonadati</taxon>
        <taxon>Gemmatimonadota</taxon>
        <taxon>Gemmatimonadia</taxon>
        <taxon>Gemmatimonadales</taxon>
        <taxon>Gemmatimonadaceae</taxon>
        <taxon>Gemmatimonas</taxon>
    </lineage>
</organism>
<sequence length="208" mass="23210">MLTFYPLSRNLGRLGVADFEDELTPIRREMGSKRTDSKNPRAEMRPVRATPTAVLLSCTLRPCEGSDEAVLRELWNDDPTFSKAVVQDSSSDLSFVRLFDQSVISIVEAGGLPVGSIWLDKHVPHIEVLAIQLRAGWRTLELYERILSRILLEASDLVLVAKVRASQSDHTLLQACHSLSLEIAFADEHEVVFVYADGPEERPATGRI</sequence>
<dbReference type="KEGG" id="ggr:HKW67_10825"/>
<evidence type="ECO:0000313" key="1">
    <source>
        <dbReference type="EMBL" id="QJR35963.1"/>
    </source>
</evidence>
<evidence type="ECO:0000313" key="2">
    <source>
        <dbReference type="Proteomes" id="UP000500938"/>
    </source>
</evidence>
<dbReference type="Proteomes" id="UP000500938">
    <property type="component" value="Chromosome"/>
</dbReference>
<protein>
    <recommendedName>
        <fullName evidence="3">N-acetyltransferase domain-containing protein</fullName>
    </recommendedName>
</protein>
<accession>A0A6M4IMP8</accession>
<dbReference type="AlphaFoldDB" id="A0A6M4IMP8"/>
<gene>
    <name evidence="1" type="ORF">HKW67_10825</name>
</gene>
<proteinExistence type="predicted"/>
<dbReference type="RefSeq" id="WP_171225394.1">
    <property type="nucleotide sequence ID" value="NZ_CP053085.1"/>
</dbReference>
<reference evidence="1 2" key="1">
    <citation type="submission" date="2020-05" db="EMBL/GenBank/DDBJ databases">
        <title>Complete genome sequence of Gemmatimonas greenlandica TET16.</title>
        <authorList>
            <person name="Zeng Y."/>
        </authorList>
    </citation>
    <scope>NUCLEOTIDE SEQUENCE [LARGE SCALE GENOMIC DNA]</scope>
    <source>
        <strain evidence="1 2">TET16</strain>
    </source>
</reference>